<dbReference type="PRINTS" id="PR00033">
    <property type="entry name" value="HTHASNC"/>
</dbReference>
<dbReference type="InterPro" id="IPR011008">
    <property type="entry name" value="Dimeric_a/b-barrel"/>
</dbReference>
<protein>
    <submittedName>
        <fullName evidence="5">AsnC family transcriptional regulator</fullName>
    </submittedName>
</protein>
<evidence type="ECO:0000259" key="4">
    <source>
        <dbReference type="PROSITE" id="PS50956"/>
    </source>
</evidence>
<dbReference type="GO" id="GO:0043200">
    <property type="term" value="P:response to amino acid"/>
    <property type="evidence" value="ECO:0007669"/>
    <property type="project" value="TreeGrafter"/>
</dbReference>
<dbReference type="PROSITE" id="PS50956">
    <property type="entry name" value="HTH_ASNC_2"/>
    <property type="match status" value="1"/>
</dbReference>
<dbReference type="AlphaFoldDB" id="A0A248JX06"/>
<organism evidence="5 6">
    <name type="scientific">Nitrospirillum viridazoti CBAmc</name>
    <dbReference type="NCBI Taxonomy" id="1441467"/>
    <lineage>
        <taxon>Bacteria</taxon>
        <taxon>Pseudomonadati</taxon>
        <taxon>Pseudomonadota</taxon>
        <taxon>Alphaproteobacteria</taxon>
        <taxon>Rhodospirillales</taxon>
        <taxon>Azospirillaceae</taxon>
        <taxon>Nitrospirillum</taxon>
        <taxon>Nitrospirillum viridazoti</taxon>
    </lineage>
</organism>
<dbReference type="InterPro" id="IPR036388">
    <property type="entry name" value="WH-like_DNA-bd_sf"/>
</dbReference>
<evidence type="ECO:0000256" key="1">
    <source>
        <dbReference type="ARBA" id="ARBA00023015"/>
    </source>
</evidence>
<dbReference type="InterPro" id="IPR019888">
    <property type="entry name" value="Tscrpt_reg_AsnC-like"/>
</dbReference>
<dbReference type="KEGG" id="nao:Y958_17160"/>
<feature type="domain" description="HTH asnC-type" evidence="4">
    <location>
        <begin position="10"/>
        <end position="71"/>
    </location>
</feature>
<name>A0A248JX06_9PROT</name>
<dbReference type="GO" id="GO:0043565">
    <property type="term" value="F:sequence-specific DNA binding"/>
    <property type="evidence" value="ECO:0007669"/>
    <property type="project" value="InterPro"/>
</dbReference>
<dbReference type="InterPro" id="IPR000485">
    <property type="entry name" value="AsnC-type_HTH_dom"/>
</dbReference>
<dbReference type="Gene3D" id="1.10.10.10">
    <property type="entry name" value="Winged helix-like DNA-binding domain superfamily/Winged helix DNA-binding domain"/>
    <property type="match status" value="1"/>
</dbReference>
<dbReference type="PANTHER" id="PTHR30154">
    <property type="entry name" value="LEUCINE-RESPONSIVE REGULATORY PROTEIN"/>
    <property type="match status" value="1"/>
</dbReference>
<accession>A0A248JX06</accession>
<dbReference type="PANTHER" id="PTHR30154:SF34">
    <property type="entry name" value="TRANSCRIPTIONAL REGULATOR AZLB"/>
    <property type="match status" value="1"/>
</dbReference>
<evidence type="ECO:0000313" key="5">
    <source>
        <dbReference type="EMBL" id="ASG22648.1"/>
    </source>
</evidence>
<dbReference type="CDD" id="cd00090">
    <property type="entry name" value="HTH_ARSR"/>
    <property type="match status" value="1"/>
</dbReference>
<dbReference type="SUPFAM" id="SSF46785">
    <property type="entry name" value="Winged helix' DNA-binding domain"/>
    <property type="match status" value="1"/>
</dbReference>
<dbReference type="InterPro" id="IPR019887">
    <property type="entry name" value="Tscrpt_reg_AsnC/Lrp_C"/>
</dbReference>
<gene>
    <name evidence="5" type="ORF">Y958_17160</name>
</gene>
<dbReference type="GO" id="GO:0006355">
    <property type="term" value="P:regulation of DNA-templated transcription"/>
    <property type="evidence" value="ECO:0007669"/>
    <property type="project" value="UniProtKB-ARBA"/>
</dbReference>
<sequence>MRQSLRTTVLDRIDRAILARLQEHGRVPNSELAAHVHLSESACLRRVKAMEEAGIISGYTAILDPASCGRPESVFVQVTLEKQTEPYLRAFEEALATCPQVMECYLMSGDSDYLLRVVVAGAADYEALHNRILTRLPGVARVHSSFTLRTVMKRTALPLADVVTVGGD</sequence>
<evidence type="ECO:0000256" key="2">
    <source>
        <dbReference type="ARBA" id="ARBA00023125"/>
    </source>
</evidence>
<dbReference type="SMART" id="SM00344">
    <property type="entry name" value="HTH_ASNC"/>
    <property type="match status" value="1"/>
</dbReference>
<dbReference type="GO" id="GO:0005829">
    <property type="term" value="C:cytosol"/>
    <property type="evidence" value="ECO:0007669"/>
    <property type="project" value="TreeGrafter"/>
</dbReference>
<dbReference type="Proteomes" id="UP000197153">
    <property type="component" value="Chromosome 2"/>
</dbReference>
<keyword evidence="3" id="KW-0804">Transcription</keyword>
<dbReference type="SUPFAM" id="SSF54909">
    <property type="entry name" value="Dimeric alpha+beta barrel"/>
    <property type="match status" value="1"/>
</dbReference>
<dbReference type="InterPro" id="IPR011991">
    <property type="entry name" value="ArsR-like_HTH"/>
</dbReference>
<proteinExistence type="predicted"/>
<dbReference type="InterPro" id="IPR036390">
    <property type="entry name" value="WH_DNA-bd_sf"/>
</dbReference>
<evidence type="ECO:0000256" key="3">
    <source>
        <dbReference type="ARBA" id="ARBA00023163"/>
    </source>
</evidence>
<evidence type="ECO:0000313" key="6">
    <source>
        <dbReference type="Proteomes" id="UP000197153"/>
    </source>
</evidence>
<keyword evidence="2" id="KW-0238">DNA-binding</keyword>
<keyword evidence="1" id="KW-0805">Transcription regulation</keyword>
<dbReference type="EMBL" id="CP022111">
    <property type="protein sequence ID" value="ASG22648.1"/>
    <property type="molecule type" value="Genomic_DNA"/>
</dbReference>
<dbReference type="Pfam" id="PF13412">
    <property type="entry name" value="HTH_24"/>
    <property type="match status" value="1"/>
</dbReference>
<dbReference type="Gene3D" id="3.30.70.920">
    <property type="match status" value="1"/>
</dbReference>
<reference evidence="5 6" key="1">
    <citation type="submission" date="2017-06" db="EMBL/GenBank/DDBJ databases">
        <title>Complete genome sequence of Nitrospirillum amazonense strain CBAmC, an endophytic nitrogen-fixing and plant growth-promoting bacterium, isolated from sugarcane.</title>
        <authorList>
            <person name="Schwab S."/>
            <person name="dos Santos Teixeira K.R."/>
            <person name="Simoes Araujo J.L."/>
            <person name="Soares Vidal M."/>
            <person name="Borges de Freitas H.R."/>
            <person name="Rivello Crivelaro A.L."/>
            <person name="Bueno de Camargo Nunes A."/>
            <person name="dos Santos C.M."/>
            <person name="Palmeira da Silva Rosa D."/>
            <person name="da Silva Padilha D."/>
            <person name="da Silva E."/>
            <person name="Araujo Terra L."/>
            <person name="Soares Mendes V."/>
            <person name="Farinelli L."/>
            <person name="Magalhaes Cruz L."/>
            <person name="Baldani J.I."/>
        </authorList>
    </citation>
    <scope>NUCLEOTIDE SEQUENCE [LARGE SCALE GENOMIC DNA]</scope>
    <source>
        <strain evidence="5 6">CBAmC</strain>
    </source>
</reference>
<dbReference type="Pfam" id="PF01037">
    <property type="entry name" value="AsnC_trans_reg"/>
    <property type="match status" value="1"/>
</dbReference>
<dbReference type="RefSeq" id="WP_088873210.1">
    <property type="nucleotide sequence ID" value="NZ_CP022111.1"/>
</dbReference>
<keyword evidence="6" id="KW-1185">Reference proteome</keyword>